<evidence type="ECO:0000313" key="4">
    <source>
        <dbReference type="Proteomes" id="UP001365405"/>
    </source>
</evidence>
<dbReference type="Gene3D" id="3.40.50.1400">
    <property type="match status" value="1"/>
</dbReference>
<protein>
    <submittedName>
        <fullName evidence="3">CbiX/SirB N-terminal domain-containing protein</fullName>
    </submittedName>
</protein>
<gene>
    <name evidence="3" type="ORF">AACH10_18345</name>
</gene>
<dbReference type="Proteomes" id="UP001365405">
    <property type="component" value="Unassembled WGS sequence"/>
</dbReference>
<name>A0ABU9CKN3_9BURK</name>
<evidence type="ECO:0000256" key="2">
    <source>
        <dbReference type="ARBA" id="ARBA00023239"/>
    </source>
</evidence>
<dbReference type="PANTHER" id="PTHR33542">
    <property type="entry name" value="SIROHYDROCHLORIN FERROCHELATASE, CHLOROPLASTIC"/>
    <property type="match status" value="1"/>
</dbReference>
<dbReference type="EMBL" id="JBBUTH010000009">
    <property type="protein sequence ID" value="MEK8052218.1"/>
    <property type="molecule type" value="Genomic_DNA"/>
</dbReference>
<accession>A0ABU9CKN3</accession>
<dbReference type="SUPFAM" id="SSF53800">
    <property type="entry name" value="Chelatase"/>
    <property type="match status" value="1"/>
</dbReference>
<keyword evidence="4" id="KW-1185">Reference proteome</keyword>
<dbReference type="CDD" id="cd03416">
    <property type="entry name" value="CbiX_SirB_N"/>
    <property type="match status" value="1"/>
</dbReference>
<sequence length="150" mass="15509">MTSDTPSSPAAAEAPRGLLLFAHGARDPLWARPFQAVAAHCRQARGEAPGLPEADSRVALAFLEFMQPTLVDAGARLAGAGCTQVDIVPLFLGAGGHVRKDLPALVAQLEAAHPGVQWHLRRAVGEAEAVVQAMAGVALGAADLPLVTLR</sequence>
<dbReference type="InterPro" id="IPR050963">
    <property type="entry name" value="Sirohydro_Cobaltochel/CbiX"/>
</dbReference>
<comment type="caution">
    <text evidence="3">The sequence shown here is derived from an EMBL/GenBank/DDBJ whole genome shotgun (WGS) entry which is preliminary data.</text>
</comment>
<dbReference type="InterPro" id="IPR002762">
    <property type="entry name" value="CbiX-like"/>
</dbReference>
<dbReference type="PANTHER" id="PTHR33542:SF3">
    <property type="entry name" value="SIROHYDROCHLORIN FERROCHELATASE, CHLOROPLASTIC"/>
    <property type="match status" value="1"/>
</dbReference>
<dbReference type="Pfam" id="PF01903">
    <property type="entry name" value="CbiX"/>
    <property type="match status" value="1"/>
</dbReference>
<evidence type="ECO:0000313" key="3">
    <source>
        <dbReference type="EMBL" id="MEK8052218.1"/>
    </source>
</evidence>
<evidence type="ECO:0000256" key="1">
    <source>
        <dbReference type="ARBA" id="ARBA00022723"/>
    </source>
</evidence>
<dbReference type="RefSeq" id="WP_341411935.1">
    <property type="nucleotide sequence ID" value="NZ_JBBUTH010000009.1"/>
</dbReference>
<proteinExistence type="predicted"/>
<keyword evidence="2" id="KW-0456">Lyase</keyword>
<organism evidence="3 4">
    <name type="scientific">Pseudaquabacterium inlustre</name>
    <dbReference type="NCBI Taxonomy" id="2984192"/>
    <lineage>
        <taxon>Bacteria</taxon>
        <taxon>Pseudomonadati</taxon>
        <taxon>Pseudomonadota</taxon>
        <taxon>Betaproteobacteria</taxon>
        <taxon>Burkholderiales</taxon>
        <taxon>Sphaerotilaceae</taxon>
        <taxon>Pseudaquabacterium</taxon>
    </lineage>
</organism>
<keyword evidence="1" id="KW-0479">Metal-binding</keyword>
<reference evidence="3 4" key="1">
    <citation type="submission" date="2024-04" db="EMBL/GenBank/DDBJ databases">
        <title>Novel species of the genus Ideonella isolated from streams.</title>
        <authorList>
            <person name="Lu H."/>
        </authorList>
    </citation>
    <scope>NUCLEOTIDE SEQUENCE [LARGE SCALE GENOMIC DNA]</scope>
    <source>
        <strain evidence="3 4">DXS22W</strain>
    </source>
</reference>